<dbReference type="Pfam" id="PF01757">
    <property type="entry name" value="Acyl_transf_3"/>
    <property type="match status" value="1"/>
</dbReference>
<evidence type="ECO:0000313" key="12">
    <source>
        <dbReference type="EMBL" id="PLV22083.1"/>
    </source>
</evidence>
<feature type="domain" description="Acyltransferase 3" evidence="9">
    <location>
        <begin position="11"/>
        <end position="325"/>
    </location>
</feature>
<dbReference type="Proteomes" id="UP000234839">
    <property type="component" value="Unassembled WGS sequence"/>
</dbReference>
<keyword evidence="4 8" id="KW-0812">Transmembrane</keyword>
<gene>
    <name evidence="11" type="ORF">CXG49_20385</name>
    <name evidence="12" type="ORF">CXG53_21960</name>
</gene>
<feature type="transmembrane region" description="Helical" evidence="8">
    <location>
        <begin position="336"/>
        <end position="356"/>
    </location>
</feature>
<dbReference type="AlphaFoldDB" id="A0AAX0VUB1"/>
<feature type="transmembrane region" description="Helical" evidence="8">
    <location>
        <begin position="137"/>
        <end position="156"/>
    </location>
</feature>
<dbReference type="Proteomes" id="UP000234878">
    <property type="component" value="Unassembled WGS sequence"/>
</dbReference>
<dbReference type="GeneID" id="93545393"/>
<dbReference type="GO" id="GO:0005886">
    <property type="term" value="C:plasma membrane"/>
    <property type="evidence" value="ECO:0007669"/>
    <property type="project" value="UniProtKB-SubCell"/>
</dbReference>
<dbReference type="PANTHER" id="PTHR23028:SF53">
    <property type="entry name" value="ACYL_TRANSF_3 DOMAIN-CONTAINING PROTEIN"/>
    <property type="match status" value="1"/>
</dbReference>
<feature type="transmembrane region" description="Helical" evidence="8">
    <location>
        <begin position="241"/>
        <end position="260"/>
    </location>
</feature>
<keyword evidence="5 8" id="KW-1133">Transmembrane helix</keyword>
<keyword evidence="7 11" id="KW-0012">Acyltransferase</keyword>
<dbReference type="EMBL" id="PJCQ01000022">
    <property type="protein sequence ID" value="PLV17202.1"/>
    <property type="molecule type" value="Genomic_DNA"/>
</dbReference>
<dbReference type="Gene3D" id="3.40.50.1110">
    <property type="entry name" value="SGNH hydrolase"/>
    <property type="match status" value="1"/>
</dbReference>
<evidence type="ECO:0000259" key="10">
    <source>
        <dbReference type="Pfam" id="PF19040"/>
    </source>
</evidence>
<protein>
    <submittedName>
        <fullName evidence="11">Acyltransferase</fullName>
    </submittedName>
</protein>
<keyword evidence="2" id="KW-1003">Cell membrane</keyword>
<feature type="transmembrane region" description="Helical" evidence="8">
    <location>
        <begin position="216"/>
        <end position="235"/>
    </location>
</feature>
<dbReference type="Pfam" id="PF19040">
    <property type="entry name" value="SGNH"/>
    <property type="match status" value="1"/>
</dbReference>
<dbReference type="InterPro" id="IPR036514">
    <property type="entry name" value="SGNH_hydro_sf"/>
</dbReference>
<sequence length="616" mass="68785">MTSARGIRLDVQGLRAIAVFAVMLYHADERFLKAGFIGVDVFFVISGFIITALLTEWTEKFSLPGFYISRAKRILPAYFVMLVVVCLLSAVLFLPYDFNVFQKSLSSAATFTSNHYFSSFGSYFAPRVDELPLLHTWSLAIEMQFYLFFPVLVICVPTRWRCCVFASLAVGFFMLSGYQALAATPDKLYFSLIARIPEFMLGAVVALLIRQRELPMALATALGALGASMLVVSLVTIDKRYFPGFWSAVPCVGAALLIAARRGPVNAALATRPMVWFGGLSYSLYLWHWPVLAFLRYYSGHYTLPTLWLVAYGASSLVLAWLSYRFVETPARNATGMWRQATAWTAAAAVVGLAMWGGQRLNASLVAPLPVEMTRYANPKLICHGVQVGGCKRGNPDAEPSVLVIGDSHAAQLNYFFDEVGKRQGTAYRVLTASSCVPIPGFDVERLPAWAHAPCRAQIEAVSRELPNVDQIIIAGMWQYQMQSQAFAKAFAEFLSDSIKAHKRVLVLAQVPMFETDVQRVRRFTEIGLAAPLEFNREWQATNQQVREITQRMPGVQFLDFSDSEFFGSAPYQQGTLIYRDRHHLNEVGAIRYGQYAANELLRTFDQPQSNVSLKP</sequence>
<dbReference type="InterPro" id="IPR043968">
    <property type="entry name" value="SGNH"/>
</dbReference>
<evidence type="ECO:0000256" key="8">
    <source>
        <dbReference type="SAM" id="Phobius"/>
    </source>
</evidence>
<dbReference type="InterPro" id="IPR002656">
    <property type="entry name" value="Acyl_transf_3_dom"/>
</dbReference>
<evidence type="ECO:0000313" key="13">
    <source>
        <dbReference type="Proteomes" id="UP000234839"/>
    </source>
</evidence>
<reference evidence="13 14" key="1">
    <citation type="submission" date="2017-12" db="EMBL/GenBank/DDBJ databases">
        <title>Detection of the carbapenemase gene blaVIM-5 in members of the Pseudomonas putida group isolated from polluted Nigerian wetlands.</title>
        <authorList>
            <person name="Adelowo O."/>
            <person name="Vollmers J."/>
            <person name="Maeusezahl I."/>
            <person name="Kaster A.-K."/>
            <person name="Mueller J.A."/>
        </authorList>
    </citation>
    <scope>NUCLEOTIDE SEQUENCE [LARGE SCALE GENOMIC DNA]</scope>
    <source>
        <strain evidence="12 13">MR119</strain>
        <strain evidence="11 14">MR144</strain>
    </source>
</reference>
<evidence type="ECO:0000256" key="2">
    <source>
        <dbReference type="ARBA" id="ARBA00022475"/>
    </source>
</evidence>
<comment type="caution">
    <text evidence="11">The sequence shown here is derived from an EMBL/GenBank/DDBJ whole genome shotgun (WGS) entry which is preliminary data.</text>
</comment>
<keyword evidence="13" id="KW-1185">Reference proteome</keyword>
<evidence type="ECO:0000256" key="5">
    <source>
        <dbReference type="ARBA" id="ARBA00022989"/>
    </source>
</evidence>
<feature type="domain" description="SGNH" evidence="10">
    <location>
        <begin position="388"/>
        <end position="593"/>
    </location>
</feature>
<evidence type="ECO:0000256" key="6">
    <source>
        <dbReference type="ARBA" id="ARBA00023136"/>
    </source>
</evidence>
<comment type="subcellular location">
    <subcellularLocation>
        <location evidence="1">Cell membrane</location>
        <topology evidence="1">Multi-pass membrane protein</topology>
    </subcellularLocation>
</comment>
<proteinExistence type="predicted"/>
<evidence type="ECO:0000256" key="4">
    <source>
        <dbReference type="ARBA" id="ARBA00022692"/>
    </source>
</evidence>
<evidence type="ECO:0000256" key="3">
    <source>
        <dbReference type="ARBA" id="ARBA00022679"/>
    </source>
</evidence>
<organism evidence="11 14">
    <name type="scientific">Pseudomonas guariconensis</name>
    <dbReference type="NCBI Taxonomy" id="1288410"/>
    <lineage>
        <taxon>Bacteria</taxon>
        <taxon>Pseudomonadati</taxon>
        <taxon>Pseudomonadota</taxon>
        <taxon>Gammaproteobacteria</taxon>
        <taxon>Pseudomonadales</taxon>
        <taxon>Pseudomonadaceae</taxon>
        <taxon>Pseudomonas</taxon>
    </lineage>
</organism>
<dbReference type="InterPro" id="IPR050879">
    <property type="entry name" value="Acyltransferase_3"/>
</dbReference>
<feature type="transmembrane region" description="Helical" evidence="8">
    <location>
        <begin position="31"/>
        <end position="54"/>
    </location>
</feature>
<feature type="transmembrane region" description="Helical" evidence="8">
    <location>
        <begin position="307"/>
        <end position="324"/>
    </location>
</feature>
<feature type="transmembrane region" description="Helical" evidence="8">
    <location>
        <begin position="267"/>
        <end position="287"/>
    </location>
</feature>
<name>A0AAX0VUB1_9PSED</name>
<feature type="transmembrane region" description="Helical" evidence="8">
    <location>
        <begin position="75"/>
        <end position="96"/>
    </location>
</feature>
<evidence type="ECO:0000259" key="9">
    <source>
        <dbReference type="Pfam" id="PF01757"/>
    </source>
</evidence>
<evidence type="ECO:0000313" key="11">
    <source>
        <dbReference type="EMBL" id="PLV17202.1"/>
    </source>
</evidence>
<dbReference type="PANTHER" id="PTHR23028">
    <property type="entry name" value="ACETYLTRANSFERASE"/>
    <property type="match status" value="1"/>
</dbReference>
<dbReference type="GO" id="GO:0016788">
    <property type="term" value="F:hydrolase activity, acting on ester bonds"/>
    <property type="evidence" value="ECO:0007669"/>
    <property type="project" value="UniProtKB-ARBA"/>
</dbReference>
<dbReference type="GO" id="GO:0009103">
    <property type="term" value="P:lipopolysaccharide biosynthetic process"/>
    <property type="evidence" value="ECO:0007669"/>
    <property type="project" value="TreeGrafter"/>
</dbReference>
<keyword evidence="6 8" id="KW-0472">Membrane</keyword>
<feature type="transmembrane region" description="Helical" evidence="8">
    <location>
        <begin position="163"/>
        <end position="182"/>
    </location>
</feature>
<dbReference type="SUPFAM" id="SSF52266">
    <property type="entry name" value="SGNH hydrolase"/>
    <property type="match status" value="1"/>
</dbReference>
<feature type="transmembrane region" description="Helical" evidence="8">
    <location>
        <begin position="188"/>
        <end position="209"/>
    </location>
</feature>
<dbReference type="GO" id="GO:0016747">
    <property type="term" value="F:acyltransferase activity, transferring groups other than amino-acyl groups"/>
    <property type="evidence" value="ECO:0007669"/>
    <property type="project" value="InterPro"/>
</dbReference>
<evidence type="ECO:0000256" key="7">
    <source>
        <dbReference type="ARBA" id="ARBA00023315"/>
    </source>
</evidence>
<accession>A0AAX0VUB1</accession>
<dbReference type="EMBL" id="PJCP01000022">
    <property type="protein sequence ID" value="PLV22083.1"/>
    <property type="molecule type" value="Genomic_DNA"/>
</dbReference>
<dbReference type="RefSeq" id="WP_102082360.1">
    <property type="nucleotide sequence ID" value="NZ_CP162012.1"/>
</dbReference>
<keyword evidence="3" id="KW-0808">Transferase</keyword>
<evidence type="ECO:0000256" key="1">
    <source>
        <dbReference type="ARBA" id="ARBA00004651"/>
    </source>
</evidence>
<evidence type="ECO:0000313" key="14">
    <source>
        <dbReference type="Proteomes" id="UP000234878"/>
    </source>
</evidence>